<dbReference type="AlphaFoldDB" id="A0ABD5I8V9"/>
<dbReference type="NCBIfam" id="TIGR03696">
    <property type="entry name" value="Rhs_assc_core"/>
    <property type="match status" value="1"/>
</dbReference>
<gene>
    <name evidence="1" type="ORF">BTTOUR_32910</name>
</gene>
<dbReference type="PANTHER" id="PTHR32305:SF15">
    <property type="entry name" value="PROTEIN RHSA-RELATED"/>
    <property type="match status" value="1"/>
</dbReference>
<evidence type="ECO:0000313" key="2">
    <source>
        <dbReference type="Proteomes" id="UP001272716"/>
    </source>
</evidence>
<dbReference type="Pfam" id="PF14431">
    <property type="entry name" value="YwqJ-deaminase"/>
    <property type="match status" value="1"/>
</dbReference>
<organism evidence="1 2">
    <name type="scientific">Bacillus thuringiensis serovar toumanoffi</name>
    <dbReference type="NCBI Taxonomy" id="180862"/>
    <lineage>
        <taxon>Bacteria</taxon>
        <taxon>Bacillati</taxon>
        <taxon>Bacillota</taxon>
        <taxon>Bacilli</taxon>
        <taxon>Bacillales</taxon>
        <taxon>Bacillaceae</taxon>
        <taxon>Bacillus</taxon>
        <taxon>Bacillus cereus group</taxon>
    </lineage>
</organism>
<sequence length="927" mass="106159">MNTPSIYSGTPTISVVDNRNLQIRDLRYNRLEKRDLVDEYITRNTYTLLGNLESSIDPRLFSQYQDDNSTSPNINSFPSLRGEELRTESVDAGRKVNLFNAEGKSIWFMDPNNIETSSDYDLVGRPIAVFEKQEDEEIPQCKDRFIYGEDERNALANNLRGQLVRHYDTAGRIQTENFSLTGMPLNQSRQLLKNMNQSSNWIIDDENTWTNLLDAETYSTNWQYDVQGRKVAQIDAKGNLQTVTYNILGQPKAVNLTLQDQSEQSIANRIEYNAAGQVQRTEAGNGILTEYTYEESTQRLMRKKDSRELSSEKIEVLQDYRYEYDPVGNILSISNDSDLVRFFRNQAVLPKRQYTYDALYQLVSNSGRESDALRQHQSFSSLITPIPLDDSKYVNYFEKYHYDRAGNLIKLNHKGASQYTTDIYIDDTSNKGVWRQKDEIPDISSSFDRAGNQKVLRTGIPLDWDSRNQLSCVNMVLRENEDNDWESYIYDSTGIRIVKWNNRKTKNTTQTDTTVYLPGLELRTRQTGEKFTELLHVVTVDTEIAQVRVLHWEDGTQPNEVSNDQYRYSINDHLGSSMLELDIQGQIISKEEFYPYGGTAVWTARTKVEANYKTIRYSGKELDATGLYYYGYRYYMPWLGRWLNPDPAGTVDGMNLYRMVGNNPINSIDKMGLLPEKPNIFTLSSQEVTEIKTKTDLSNMKINLSSIKMGNTDAKWNDIRENFDDIETNLVKIAIHYEREYKDKYSKNNLGPAVAVAYNLNSKKYHVGFNHVDGKLPEKKDSRIAERVPDQMSKGVSKLYKDWTKGAGSHAEVYAINSALLDKGKTDYKDTNPEDLILYVNRVNQGKTKPAEIRPFITCTDCAYTLVGPEVLGDLLGGIASVINQDSVLGLLTLEFPEDKIMEGLKIKTISNIKKYWVPNSSGQMVA</sequence>
<dbReference type="Gene3D" id="2.180.10.10">
    <property type="entry name" value="RHS repeat-associated core"/>
    <property type="match status" value="1"/>
</dbReference>
<reference evidence="1 2" key="1">
    <citation type="submission" date="2023-10" db="EMBL/GenBank/DDBJ databases">
        <title>Draft Genome Sequence of Bacillus thuringiensis serovar. toumanoffi 4059: Identification of a Novel Cry Protein Candidate.</title>
        <authorList>
            <person name="Murdoch R.W."/>
            <person name="Gemler B."/>
            <person name="Heater B.S."/>
        </authorList>
    </citation>
    <scope>NUCLEOTIDE SEQUENCE [LARGE SCALE GENOMIC DNA]</scope>
    <source>
        <strain evidence="1 2">4059</strain>
    </source>
</reference>
<comment type="caution">
    <text evidence="1">The sequence shown here is derived from an EMBL/GenBank/DDBJ whole genome shotgun (WGS) entry which is preliminary data.</text>
</comment>
<proteinExistence type="predicted"/>
<name>A0ABD5I8V9_BACTU</name>
<dbReference type="Proteomes" id="UP001272716">
    <property type="component" value="Unassembled WGS sequence"/>
</dbReference>
<dbReference type="EMBL" id="JAWQCK010000009">
    <property type="protein sequence ID" value="MDW9213553.1"/>
    <property type="molecule type" value="Genomic_DNA"/>
</dbReference>
<dbReference type="InterPro" id="IPR022385">
    <property type="entry name" value="Rhs_assc_core"/>
</dbReference>
<dbReference type="PANTHER" id="PTHR32305">
    <property type="match status" value="1"/>
</dbReference>
<protein>
    <submittedName>
        <fullName evidence="1">Toxin</fullName>
    </submittedName>
</protein>
<dbReference type="InterPro" id="IPR050708">
    <property type="entry name" value="T6SS_VgrG/RHS"/>
</dbReference>
<evidence type="ECO:0000313" key="1">
    <source>
        <dbReference type="EMBL" id="MDW9213553.1"/>
    </source>
</evidence>
<dbReference type="InterPro" id="IPR025968">
    <property type="entry name" value="YwqJ_deaminase"/>
</dbReference>
<dbReference type="RefSeq" id="WP_001095852.1">
    <property type="nucleotide sequence ID" value="NZ_JAWQCK010000009.1"/>
</dbReference>
<accession>A0ABD5I8V9</accession>